<evidence type="ECO:0000313" key="3">
    <source>
        <dbReference type="Proteomes" id="UP001145069"/>
    </source>
</evidence>
<organism evidence="2 3">
    <name type="scientific">Aquibacillus salsiterrae</name>
    <dbReference type="NCBI Taxonomy" id="2950439"/>
    <lineage>
        <taxon>Bacteria</taxon>
        <taxon>Bacillati</taxon>
        <taxon>Bacillota</taxon>
        <taxon>Bacilli</taxon>
        <taxon>Bacillales</taxon>
        <taxon>Bacillaceae</taxon>
        <taxon>Aquibacillus</taxon>
    </lineage>
</organism>
<feature type="transmembrane region" description="Helical" evidence="1">
    <location>
        <begin position="137"/>
        <end position="156"/>
    </location>
</feature>
<feature type="transmembrane region" description="Helical" evidence="1">
    <location>
        <begin position="97"/>
        <end position="125"/>
    </location>
</feature>
<feature type="transmembrane region" description="Helical" evidence="1">
    <location>
        <begin position="350"/>
        <end position="374"/>
    </location>
</feature>
<feature type="transmembrane region" description="Helical" evidence="1">
    <location>
        <begin position="311"/>
        <end position="329"/>
    </location>
</feature>
<dbReference type="Proteomes" id="UP001145069">
    <property type="component" value="Unassembled WGS sequence"/>
</dbReference>
<dbReference type="GO" id="GO:0016020">
    <property type="term" value="C:membrane"/>
    <property type="evidence" value="ECO:0007669"/>
    <property type="project" value="InterPro"/>
</dbReference>
<feature type="transmembrane region" description="Helical" evidence="1">
    <location>
        <begin position="286"/>
        <end position="305"/>
    </location>
</feature>
<feature type="transmembrane region" description="Helical" evidence="1">
    <location>
        <begin position="25"/>
        <end position="45"/>
    </location>
</feature>
<evidence type="ECO:0000313" key="2">
    <source>
        <dbReference type="EMBL" id="MDC3417266.1"/>
    </source>
</evidence>
<dbReference type="InterPro" id="IPR010288">
    <property type="entry name" value="EcsB_ABC"/>
</dbReference>
<gene>
    <name evidence="2" type="ORF">NC799_10105</name>
</gene>
<feature type="transmembrane region" description="Helical" evidence="1">
    <location>
        <begin position="57"/>
        <end position="76"/>
    </location>
</feature>
<feature type="transmembrane region" description="Helical" evidence="1">
    <location>
        <begin position="380"/>
        <end position="399"/>
    </location>
</feature>
<dbReference type="RefSeq" id="WP_272446333.1">
    <property type="nucleotide sequence ID" value="NZ_JAMQKC010000007.1"/>
</dbReference>
<reference evidence="2" key="1">
    <citation type="submission" date="2022-06" db="EMBL/GenBank/DDBJ databases">
        <title>Aquibacillus sp. a new bacterium isolated from soil saline samples.</title>
        <authorList>
            <person name="Galisteo C."/>
            <person name="De La Haba R."/>
            <person name="Sanchez-Porro C."/>
            <person name="Ventosa A."/>
        </authorList>
    </citation>
    <scope>NUCLEOTIDE SEQUENCE</scope>
    <source>
        <strain evidence="2">3ASR75-54</strain>
    </source>
</reference>
<dbReference type="EMBL" id="JAMQKC010000007">
    <property type="protein sequence ID" value="MDC3417266.1"/>
    <property type="molecule type" value="Genomic_DNA"/>
</dbReference>
<accession>A0A9X4AEW9</accession>
<evidence type="ECO:0000256" key="1">
    <source>
        <dbReference type="SAM" id="Phobius"/>
    </source>
</evidence>
<dbReference type="PIRSF" id="PIRSF037259">
    <property type="entry name" value="EcsB_ABC"/>
    <property type="match status" value="1"/>
</dbReference>
<sequence>MFNSKQFFIQRFSSHMLEVSRYLKYIFNGHLVFAMLFLVSALAYYYQAWLVQIPDRFPTAAIIAILFGLVTSYSPVRTLLKEADLVFLLPAEHKMDGYFWLSLLYSFLIQLYLVLLIAAALGPLYFATYPNKPTTQYLVAIVVLLVLKVWSLLANWWMLKIRDRRTRVLDTLIRLVLTIVIFYFFVKGEMVLSGIVTILLFGLFIYNYFLSRQYPGIAWDLLVEKDRERMHTFYRIANMFTDVPQLKTAIKKRHSLVAAVTSRINFSQEQSYHYLYRITFIRSGDYLGMYLRLIIIGGLCIYFIPNLWMKIVFSLLFLYLSGFQMMTLWQHHRTIAWLDLYPLKKEWRQAALVKWLMQLMIVQTIIFGLLFVFIGNLLGLAVVWIGGFLFSYVFIHGFVKKRLV</sequence>
<dbReference type="AlphaFoldDB" id="A0A9X4AEW9"/>
<feature type="transmembrane region" description="Helical" evidence="1">
    <location>
        <begin position="191"/>
        <end position="209"/>
    </location>
</feature>
<feature type="transmembrane region" description="Helical" evidence="1">
    <location>
        <begin position="168"/>
        <end position="185"/>
    </location>
</feature>
<comment type="caution">
    <text evidence="2">The sequence shown here is derived from an EMBL/GenBank/DDBJ whole genome shotgun (WGS) entry which is preliminary data.</text>
</comment>
<keyword evidence="1" id="KW-0812">Transmembrane</keyword>
<keyword evidence="1" id="KW-0472">Membrane</keyword>
<dbReference type="Pfam" id="PF05975">
    <property type="entry name" value="EcsB"/>
    <property type="match status" value="1"/>
</dbReference>
<name>A0A9X4AEW9_9BACI</name>
<proteinExistence type="predicted"/>
<keyword evidence="3" id="KW-1185">Reference proteome</keyword>
<protein>
    <submittedName>
        <fullName evidence="2">ABC transporter permease</fullName>
    </submittedName>
</protein>
<keyword evidence="1" id="KW-1133">Transmembrane helix</keyword>